<proteinExistence type="inferred from homology"/>
<dbReference type="Gene3D" id="1.10.3720.10">
    <property type="entry name" value="MetI-like"/>
    <property type="match status" value="1"/>
</dbReference>
<gene>
    <name evidence="9" type="ORF">HKK74_10095</name>
</gene>
<dbReference type="InterPro" id="IPR035906">
    <property type="entry name" value="MetI-like_sf"/>
</dbReference>
<name>A0ABR7LLW5_9ACTN</name>
<keyword evidence="4 7" id="KW-0812">Transmembrane</keyword>
<evidence type="ECO:0000256" key="2">
    <source>
        <dbReference type="ARBA" id="ARBA00022448"/>
    </source>
</evidence>
<feature type="transmembrane region" description="Helical" evidence="7">
    <location>
        <begin position="101"/>
        <end position="121"/>
    </location>
</feature>
<keyword evidence="2 7" id="KW-0813">Transport</keyword>
<organism evidence="9 10">
    <name type="scientific">Actinomadura alba</name>
    <dbReference type="NCBI Taxonomy" id="406431"/>
    <lineage>
        <taxon>Bacteria</taxon>
        <taxon>Bacillati</taxon>
        <taxon>Actinomycetota</taxon>
        <taxon>Actinomycetes</taxon>
        <taxon>Streptosporangiales</taxon>
        <taxon>Thermomonosporaceae</taxon>
        <taxon>Actinomadura</taxon>
    </lineage>
</organism>
<evidence type="ECO:0000256" key="1">
    <source>
        <dbReference type="ARBA" id="ARBA00004651"/>
    </source>
</evidence>
<dbReference type="InterPro" id="IPR045621">
    <property type="entry name" value="BPD_transp_1_N"/>
</dbReference>
<evidence type="ECO:0000259" key="8">
    <source>
        <dbReference type="PROSITE" id="PS50928"/>
    </source>
</evidence>
<dbReference type="PROSITE" id="PS50928">
    <property type="entry name" value="ABC_TM1"/>
    <property type="match status" value="1"/>
</dbReference>
<dbReference type="InterPro" id="IPR000515">
    <property type="entry name" value="MetI-like"/>
</dbReference>
<feature type="domain" description="ABC transmembrane type-1" evidence="8">
    <location>
        <begin position="95"/>
        <end position="292"/>
    </location>
</feature>
<evidence type="ECO:0000256" key="6">
    <source>
        <dbReference type="ARBA" id="ARBA00023136"/>
    </source>
</evidence>
<dbReference type="Pfam" id="PF19300">
    <property type="entry name" value="BPD_transp_1_N"/>
    <property type="match status" value="1"/>
</dbReference>
<evidence type="ECO:0000256" key="3">
    <source>
        <dbReference type="ARBA" id="ARBA00022475"/>
    </source>
</evidence>
<feature type="transmembrane region" description="Helical" evidence="7">
    <location>
        <begin position="228"/>
        <end position="253"/>
    </location>
</feature>
<comment type="caution">
    <text evidence="9">The sequence shown here is derived from an EMBL/GenBank/DDBJ whole genome shotgun (WGS) entry which is preliminary data.</text>
</comment>
<keyword evidence="6 7" id="KW-0472">Membrane</keyword>
<dbReference type="Pfam" id="PF00528">
    <property type="entry name" value="BPD_transp_1"/>
    <property type="match status" value="1"/>
</dbReference>
<dbReference type="EMBL" id="JABVEC010000006">
    <property type="protein sequence ID" value="MBC6465845.1"/>
    <property type="molecule type" value="Genomic_DNA"/>
</dbReference>
<feature type="transmembrane region" description="Helical" evidence="7">
    <location>
        <begin position="273"/>
        <end position="296"/>
    </location>
</feature>
<dbReference type="RefSeq" id="WP_187242869.1">
    <property type="nucleotide sequence ID" value="NZ_BAAAOK010000028.1"/>
</dbReference>
<dbReference type="SUPFAM" id="SSF161098">
    <property type="entry name" value="MetI-like"/>
    <property type="match status" value="1"/>
</dbReference>
<reference evidence="9 10" key="1">
    <citation type="submission" date="2020-06" db="EMBL/GenBank/DDBJ databases">
        <title>Actinomadura xiongansis sp. nov., isolated from soil of Baiyangdian.</title>
        <authorList>
            <person name="Zhang X."/>
        </authorList>
    </citation>
    <scope>NUCLEOTIDE SEQUENCE [LARGE SCALE GENOMIC DNA]</scope>
    <source>
        <strain evidence="9 10">HBUM206468</strain>
    </source>
</reference>
<keyword evidence="10" id="KW-1185">Reference proteome</keyword>
<evidence type="ECO:0000256" key="5">
    <source>
        <dbReference type="ARBA" id="ARBA00022989"/>
    </source>
</evidence>
<dbReference type="PANTHER" id="PTHR43163">
    <property type="entry name" value="DIPEPTIDE TRANSPORT SYSTEM PERMEASE PROTEIN DPPB-RELATED"/>
    <property type="match status" value="1"/>
</dbReference>
<comment type="subcellular location">
    <subcellularLocation>
        <location evidence="1 7">Cell membrane</location>
        <topology evidence="1 7">Multi-pass membrane protein</topology>
    </subcellularLocation>
</comment>
<evidence type="ECO:0000256" key="7">
    <source>
        <dbReference type="RuleBase" id="RU363032"/>
    </source>
</evidence>
<dbReference type="PANTHER" id="PTHR43163:SF6">
    <property type="entry name" value="DIPEPTIDE TRANSPORT SYSTEM PERMEASE PROTEIN DPPB-RELATED"/>
    <property type="match status" value="1"/>
</dbReference>
<keyword evidence="5 7" id="KW-1133">Transmembrane helix</keyword>
<accession>A0ABR7LLW5</accession>
<evidence type="ECO:0000313" key="10">
    <source>
        <dbReference type="Proteomes" id="UP000805614"/>
    </source>
</evidence>
<dbReference type="CDD" id="cd06261">
    <property type="entry name" value="TM_PBP2"/>
    <property type="match status" value="1"/>
</dbReference>
<feature type="transmembrane region" description="Helical" evidence="7">
    <location>
        <begin position="142"/>
        <end position="162"/>
    </location>
</feature>
<dbReference type="Proteomes" id="UP000805614">
    <property type="component" value="Unassembled WGS sequence"/>
</dbReference>
<sequence>MTRMIMRRLLIGVFVMWGAASLIFVIVRAAPGDPASVLLGPDASREQVARLNASLGLDRPLLVQYVGYLGDVVRLDFGESHRLARPAMGAVFERLPATLELTLAATALAVIVGLTLGLVAGGRPDGIVDRVVSATTVALQSFPTFWVGIMLILLFALGLRLLPSAGVGTPAHMVLPAVTLSLPFTAIVARLTRSSVVEAMREPYVTTARSKGLTETQVLLGHALRNSLIPVVTIVGLQMGALMGGAVIVENVFAWPGLGSLIVDAVANRDYAVVQAATLLIAGVVMVLNLVADLLYTRLDPRIRMDGGS</sequence>
<feature type="transmembrane region" description="Helical" evidence="7">
    <location>
        <begin position="174"/>
        <end position="192"/>
    </location>
</feature>
<keyword evidence="3" id="KW-1003">Cell membrane</keyword>
<evidence type="ECO:0000313" key="9">
    <source>
        <dbReference type="EMBL" id="MBC6465845.1"/>
    </source>
</evidence>
<evidence type="ECO:0000256" key="4">
    <source>
        <dbReference type="ARBA" id="ARBA00022692"/>
    </source>
</evidence>
<protein>
    <submittedName>
        <fullName evidence="9">ABC transporter permease</fullName>
    </submittedName>
</protein>
<comment type="similarity">
    <text evidence="7">Belongs to the binding-protein-dependent transport system permease family.</text>
</comment>